<dbReference type="AlphaFoldDB" id="A0A8H6IL48"/>
<dbReference type="Proteomes" id="UP000652219">
    <property type="component" value="Unassembled WGS sequence"/>
</dbReference>
<proteinExistence type="predicted"/>
<protein>
    <recommendedName>
        <fullName evidence="3">Reverse transcriptase</fullName>
    </recommendedName>
</protein>
<evidence type="ECO:0008006" key="3">
    <source>
        <dbReference type="Google" id="ProtNLM"/>
    </source>
</evidence>
<dbReference type="EMBL" id="WIGN01000830">
    <property type="protein sequence ID" value="KAF6783340.1"/>
    <property type="molecule type" value="Genomic_DNA"/>
</dbReference>
<comment type="caution">
    <text evidence="1">The sequence shown here is derived from an EMBL/GenBank/DDBJ whole genome shotgun (WGS) entry which is preliminary data.</text>
</comment>
<keyword evidence="2" id="KW-1185">Reference proteome</keyword>
<sequence>MQLRQLYITSIRPIITNACPLCFITGDDSSQCHNINQELVCRLDSLQCLCLRAIAGTFKSASGPQIQKELHIEPIAVHLQRLASCHRARNIFTPDFELLDNRYFPKKQTLKFLKSHPYRVLYDRARGLVDAAEEHLRQSNDELRNVPFDDMDPHRRSGFITSHNRSQEELHAEHVWRTHRDGDGKRKHAPNTVCGRPVAAQGEWGKANLKRYKGLSRVQSTILLQCRTGFIGLNRFLRPRTLADTSMCDCGKGEHTVEHLIFDCEQLENARRNLPLRQWKFSRYNTPLSQLRSLDCLLTDHADTVSTWALNHFGLAQFDWTDQNAISGSSLKHPCPLSEGV</sequence>
<gene>
    <name evidence="1" type="ORF">CSOJ01_15914</name>
</gene>
<accession>A0A8H6IL48</accession>
<name>A0A8H6IL48_9PEZI</name>
<reference evidence="1 2" key="1">
    <citation type="journal article" date="2020" name="Phytopathology">
        <title>Genome Sequence Resources of Colletotrichum truncatum, C. plurivorum, C. musicola, and C. sojae: Four Species Pathogenic to Soybean (Glycine max).</title>
        <authorList>
            <person name="Rogerio F."/>
            <person name="Boufleur T.R."/>
            <person name="Ciampi-Guillardi M."/>
            <person name="Sukno S.A."/>
            <person name="Thon M.R."/>
            <person name="Massola Junior N.S."/>
            <person name="Baroncelli R."/>
        </authorList>
    </citation>
    <scope>NUCLEOTIDE SEQUENCE [LARGE SCALE GENOMIC DNA]</scope>
    <source>
        <strain evidence="1 2">LFN0009</strain>
    </source>
</reference>
<organism evidence="1 2">
    <name type="scientific">Colletotrichum sojae</name>
    <dbReference type="NCBI Taxonomy" id="2175907"/>
    <lineage>
        <taxon>Eukaryota</taxon>
        <taxon>Fungi</taxon>
        <taxon>Dikarya</taxon>
        <taxon>Ascomycota</taxon>
        <taxon>Pezizomycotina</taxon>
        <taxon>Sordariomycetes</taxon>
        <taxon>Hypocreomycetidae</taxon>
        <taxon>Glomerellales</taxon>
        <taxon>Glomerellaceae</taxon>
        <taxon>Colletotrichum</taxon>
        <taxon>Colletotrichum orchidearum species complex</taxon>
    </lineage>
</organism>
<evidence type="ECO:0000313" key="1">
    <source>
        <dbReference type="EMBL" id="KAF6783340.1"/>
    </source>
</evidence>
<evidence type="ECO:0000313" key="2">
    <source>
        <dbReference type="Proteomes" id="UP000652219"/>
    </source>
</evidence>